<evidence type="ECO:0000256" key="5">
    <source>
        <dbReference type="HAMAP-Rule" id="MF_02126"/>
    </source>
</evidence>
<dbReference type="InterPro" id="IPR040758">
    <property type="entry name" value="PrmC_N"/>
</dbReference>
<evidence type="ECO:0000313" key="8">
    <source>
        <dbReference type="EMBL" id="GGH96390.1"/>
    </source>
</evidence>
<dbReference type="Pfam" id="PF17827">
    <property type="entry name" value="PrmC_N"/>
    <property type="match status" value="1"/>
</dbReference>
<dbReference type="GO" id="GO:0003676">
    <property type="term" value="F:nucleic acid binding"/>
    <property type="evidence" value="ECO:0007669"/>
    <property type="project" value="InterPro"/>
</dbReference>
<evidence type="ECO:0000256" key="3">
    <source>
        <dbReference type="ARBA" id="ARBA00022691"/>
    </source>
</evidence>
<dbReference type="PANTHER" id="PTHR18895:SF74">
    <property type="entry name" value="MTRF1L RELEASE FACTOR GLUTAMINE METHYLTRANSFERASE"/>
    <property type="match status" value="1"/>
</dbReference>
<name>A0A8J3A363_9PROT</name>
<dbReference type="CDD" id="cd02440">
    <property type="entry name" value="AdoMet_MTases"/>
    <property type="match status" value="1"/>
</dbReference>
<dbReference type="Pfam" id="PF05175">
    <property type="entry name" value="MTS"/>
    <property type="match status" value="1"/>
</dbReference>
<dbReference type="InterPro" id="IPR004556">
    <property type="entry name" value="HemK-like"/>
</dbReference>
<evidence type="ECO:0000256" key="2">
    <source>
        <dbReference type="ARBA" id="ARBA00022679"/>
    </source>
</evidence>
<dbReference type="RefSeq" id="WP_155138958.1">
    <property type="nucleotide sequence ID" value="NZ_BMGZ01000001.1"/>
</dbReference>
<keyword evidence="3 5" id="KW-0949">S-adenosyl-L-methionine</keyword>
<feature type="binding site" evidence="5">
    <location>
        <position position="148"/>
    </location>
    <ligand>
        <name>S-adenosyl-L-methionine</name>
        <dbReference type="ChEBI" id="CHEBI:59789"/>
    </ligand>
</feature>
<gene>
    <name evidence="5 8" type="primary">prmC</name>
    <name evidence="9" type="ORF">FF098_007545</name>
    <name evidence="8" type="ORF">GCM10011355_15180</name>
</gene>
<dbReference type="Gene3D" id="3.40.50.150">
    <property type="entry name" value="Vaccinia Virus protein VP39"/>
    <property type="match status" value="1"/>
</dbReference>
<reference evidence="8" key="1">
    <citation type="journal article" date="2014" name="Int. J. Syst. Evol. Microbiol.">
        <title>Complete genome sequence of Corynebacterium casei LMG S-19264T (=DSM 44701T), isolated from a smear-ripened cheese.</title>
        <authorList>
            <consortium name="US DOE Joint Genome Institute (JGI-PGF)"/>
            <person name="Walter F."/>
            <person name="Albersmeier A."/>
            <person name="Kalinowski J."/>
            <person name="Ruckert C."/>
        </authorList>
    </citation>
    <scope>NUCLEOTIDE SEQUENCE</scope>
    <source>
        <strain evidence="8">CGMCC 1.14984</strain>
    </source>
</reference>
<evidence type="ECO:0000259" key="7">
    <source>
        <dbReference type="Pfam" id="PF17827"/>
    </source>
</evidence>
<dbReference type="Proteomes" id="UP000818603">
    <property type="component" value="Unassembled WGS sequence"/>
</dbReference>
<dbReference type="GO" id="GO:0102559">
    <property type="term" value="F:peptide chain release factor N(5)-glutamine methyltransferase activity"/>
    <property type="evidence" value="ECO:0007669"/>
    <property type="project" value="UniProtKB-EC"/>
</dbReference>
<dbReference type="NCBIfam" id="TIGR03534">
    <property type="entry name" value="RF_mod_PrmC"/>
    <property type="match status" value="1"/>
</dbReference>
<dbReference type="InterPro" id="IPR002052">
    <property type="entry name" value="DNA_methylase_N6_adenine_CS"/>
</dbReference>
<dbReference type="PANTHER" id="PTHR18895">
    <property type="entry name" value="HEMK METHYLTRANSFERASE"/>
    <property type="match status" value="1"/>
</dbReference>
<feature type="domain" description="Release factor glutamine methyltransferase N-terminal" evidence="7">
    <location>
        <begin position="11"/>
        <end position="80"/>
    </location>
</feature>
<protein>
    <recommendedName>
        <fullName evidence="5">Release factor glutamine methyltransferase</fullName>
        <shortName evidence="5">RF MTase</shortName>
        <ecNumber evidence="5">2.1.1.297</ecNumber>
    </recommendedName>
    <alternativeName>
        <fullName evidence="5">N5-glutamine methyltransferase PrmC</fullName>
    </alternativeName>
    <alternativeName>
        <fullName evidence="5">Protein-(glutamine-N5) MTase PrmC</fullName>
    </alternativeName>
    <alternativeName>
        <fullName evidence="5">Protein-glutamine N-methyltransferase PrmC</fullName>
    </alternativeName>
</protein>
<dbReference type="HAMAP" id="MF_02126">
    <property type="entry name" value="RF_methyltr_PrmC"/>
    <property type="match status" value="1"/>
</dbReference>
<dbReference type="EC" id="2.1.1.297" evidence="5"/>
<dbReference type="SUPFAM" id="SSF53335">
    <property type="entry name" value="S-adenosyl-L-methionine-dependent methyltransferases"/>
    <property type="match status" value="1"/>
</dbReference>
<sequence>MALAPGTTVADALKAGVVSLAGTSQTARLDSRLLLQHVTGLSHADLIGWPDHRLGAEEAAHYESLVARRAAGEPLAQITGEKEFWGLSFQVSGDVLSPRPDSETLIELARELCLARPPETILDLGTGSGCLLAALLTEFPQARGVAVDLSPAALAIASRNFEALGLGERVEVQEHDFAEPVSGKFDLIISNPPYIPDGDRDSLSVEVKDYEPAMALFAGEKGLDAYLILSHMLPKQLAENGIVIIEAGAGQASDIESLMKAGFAAQGREISVITRNDLAGHARAVALLPAQ</sequence>
<evidence type="ECO:0000313" key="9">
    <source>
        <dbReference type="EMBL" id="NHK27751.1"/>
    </source>
</evidence>
<feature type="binding site" evidence="5">
    <location>
        <position position="191"/>
    </location>
    <ligand>
        <name>S-adenosyl-L-methionine</name>
        <dbReference type="ChEBI" id="CHEBI:59789"/>
    </ligand>
</feature>
<feature type="domain" description="Methyltransferase small" evidence="6">
    <location>
        <begin position="118"/>
        <end position="196"/>
    </location>
</feature>
<dbReference type="Gene3D" id="1.10.8.10">
    <property type="entry name" value="DNA helicase RuvA subunit, C-terminal domain"/>
    <property type="match status" value="1"/>
</dbReference>
<dbReference type="NCBIfam" id="TIGR00536">
    <property type="entry name" value="hemK_fam"/>
    <property type="match status" value="1"/>
</dbReference>
<keyword evidence="11" id="KW-1185">Reference proteome</keyword>
<dbReference type="EMBL" id="BMGZ01000001">
    <property type="protein sequence ID" value="GGH96390.1"/>
    <property type="molecule type" value="Genomic_DNA"/>
</dbReference>
<accession>A0A8J3A363</accession>
<proteinExistence type="inferred from homology"/>
<dbReference type="GO" id="GO:0032259">
    <property type="term" value="P:methylation"/>
    <property type="evidence" value="ECO:0007669"/>
    <property type="project" value="UniProtKB-KW"/>
</dbReference>
<dbReference type="PRINTS" id="PR00507">
    <property type="entry name" value="N12N6MTFRASE"/>
</dbReference>
<feature type="binding site" evidence="5">
    <location>
        <begin position="125"/>
        <end position="129"/>
    </location>
    <ligand>
        <name>S-adenosyl-L-methionine</name>
        <dbReference type="ChEBI" id="CHEBI:59789"/>
    </ligand>
</feature>
<evidence type="ECO:0000313" key="11">
    <source>
        <dbReference type="Proteomes" id="UP000818603"/>
    </source>
</evidence>
<feature type="binding site" evidence="5">
    <location>
        <position position="177"/>
    </location>
    <ligand>
        <name>S-adenosyl-L-methionine</name>
        <dbReference type="ChEBI" id="CHEBI:59789"/>
    </ligand>
</feature>
<dbReference type="InterPro" id="IPR050320">
    <property type="entry name" value="N5-glutamine_MTase"/>
</dbReference>
<dbReference type="PROSITE" id="PS00092">
    <property type="entry name" value="N6_MTASE"/>
    <property type="match status" value="1"/>
</dbReference>
<dbReference type="InterPro" id="IPR019874">
    <property type="entry name" value="RF_methyltr_PrmC"/>
</dbReference>
<organism evidence="8 10">
    <name type="scientific">Aquisalinus luteolus</name>
    <dbReference type="NCBI Taxonomy" id="1566827"/>
    <lineage>
        <taxon>Bacteria</taxon>
        <taxon>Pseudomonadati</taxon>
        <taxon>Pseudomonadota</taxon>
        <taxon>Alphaproteobacteria</taxon>
        <taxon>Parvularculales</taxon>
        <taxon>Parvularculaceae</taxon>
        <taxon>Aquisalinus</taxon>
    </lineage>
</organism>
<comment type="function">
    <text evidence="5">Methylates the class 1 translation termination release factors RF1/PrfA and RF2/PrfB on the glutamine residue of the universally conserved GGQ motif.</text>
</comment>
<dbReference type="InterPro" id="IPR029063">
    <property type="entry name" value="SAM-dependent_MTases_sf"/>
</dbReference>
<comment type="catalytic activity">
    <reaction evidence="4 5">
        <text>L-glutaminyl-[peptide chain release factor] + S-adenosyl-L-methionine = N(5)-methyl-L-glutaminyl-[peptide chain release factor] + S-adenosyl-L-homocysteine + H(+)</text>
        <dbReference type="Rhea" id="RHEA:42896"/>
        <dbReference type="Rhea" id="RHEA-COMP:10271"/>
        <dbReference type="Rhea" id="RHEA-COMP:10272"/>
        <dbReference type="ChEBI" id="CHEBI:15378"/>
        <dbReference type="ChEBI" id="CHEBI:30011"/>
        <dbReference type="ChEBI" id="CHEBI:57856"/>
        <dbReference type="ChEBI" id="CHEBI:59789"/>
        <dbReference type="ChEBI" id="CHEBI:61891"/>
        <dbReference type="EC" id="2.1.1.297"/>
    </reaction>
</comment>
<dbReference type="EMBL" id="VCJR02000001">
    <property type="protein sequence ID" value="NHK27751.1"/>
    <property type="molecule type" value="Genomic_DNA"/>
</dbReference>
<evidence type="ECO:0000313" key="10">
    <source>
        <dbReference type="Proteomes" id="UP000621856"/>
    </source>
</evidence>
<keyword evidence="2 5" id="KW-0808">Transferase</keyword>
<comment type="similarity">
    <text evidence="5">Belongs to the protein N5-glutamine methyltransferase family. PrmC subfamily.</text>
</comment>
<evidence type="ECO:0000259" key="6">
    <source>
        <dbReference type="Pfam" id="PF05175"/>
    </source>
</evidence>
<feature type="binding site" evidence="5">
    <location>
        <begin position="191"/>
        <end position="194"/>
    </location>
    <ligand>
        <name>substrate</name>
    </ligand>
</feature>
<keyword evidence="1 5" id="KW-0489">Methyltransferase</keyword>
<evidence type="ECO:0000256" key="1">
    <source>
        <dbReference type="ARBA" id="ARBA00022603"/>
    </source>
</evidence>
<evidence type="ECO:0000256" key="4">
    <source>
        <dbReference type="ARBA" id="ARBA00048391"/>
    </source>
</evidence>
<comment type="caution">
    <text evidence="8">The sequence shown here is derived from an EMBL/GenBank/DDBJ whole genome shotgun (WGS) entry which is preliminary data.</text>
</comment>
<dbReference type="Proteomes" id="UP000621856">
    <property type="component" value="Unassembled WGS sequence"/>
</dbReference>
<dbReference type="AlphaFoldDB" id="A0A8J3A363"/>
<dbReference type="InterPro" id="IPR007848">
    <property type="entry name" value="Small_mtfrase_dom"/>
</dbReference>
<reference evidence="9 11" key="2">
    <citation type="submission" date="2020-02" db="EMBL/GenBank/DDBJ databases">
        <title>Genome sequence of Parvularcula flava strain NH6-79.</title>
        <authorList>
            <person name="Abdul Karim M.H."/>
            <person name="Lam M.Q."/>
            <person name="Chen S.J."/>
            <person name="Yahya A."/>
            <person name="Shahir S."/>
            <person name="Shamsir M.S."/>
            <person name="Chong C.S."/>
        </authorList>
    </citation>
    <scope>NUCLEOTIDE SEQUENCE [LARGE SCALE GENOMIC DNA]</scope>
    <source>
        <strain evidence="9 11">NH6-79</strain>
    </source>
</reference>
<reference evidence="8" key="3">
    <citation type="submission" date="2020-09" db="EMBL/GenBank/DDBJ databases">
        <authorList>
            <person name="Sun Q."/>
            <person name="Zhou Y."/>
        </authorList>
    </citation>
    <scope>NUCLEOTIDE SEQUENCE</scope>
    <source>
        <strain evidence="8">CGMCC 1.14984</strain>
    </source>
</reference>